<accession>A0A382C244</accession>
<name>A0A382C244_9ZZZZ</name>
<dbReference type="AlphaFoldDB" id="A0A382C244"/>
<reference evidence="1" key="1">
    <citation type="submission" date="2018-05" db="EMBL/GenBank/DDBJ databases">
        <authorList>
            <person name="Lanie J.A."/>
            <person name="Ng W.-L."/>
            <person name="Kazmierczak K.M."/>
            <person name="Andrzejewski T.M."/>
            <person name="Davidsen T.M."/>
            <person name="Wayne K.J."/>
            <person name="Tettelin H."/>
            <person name="Glass J.I."/>
            <person name="Rusch D."/>
            <person name="Podicherti R."/>
            <person name="Tsui H.-C.T."/>
            <person name="Winkler M.E."/>
        </authorList>
    </citation>
    <scope>NUCLEOTIDE SEQUENCE</scope>
</reference>
<dbReference type="PROSITE" id="PS51257">
    <property type="entry name" value="PROKAR_LIPOPROTEIN"/>
    <property type="match status" value="1"/>
</dbReference>
<evidence type="ECO:0000313" key="1">
    <source>
        <dbReference type="EMBL" id="SVB19929.1"/>
    </source>
</evidence>
<organism evidence="1">
    <name type="scientific">marine metagenome</name>
    <dbReference type="NCBI Taxonomy" id="408172"/>
    <lineage>
        <taxon>unclassified sequences</taxon>
        <taxon>metagenomes</taxon>
        <taxon>ecological metagenomes</taxon>
    </lineage>
</organism>
<gene>
    <name evidence="1" type="ORF">METZ01_LOCUS172783</name>
</gene>
<protein>
    <submittedName>
        <fullName evidence="1">Uncharacterized protein</fullName>
    </submittedName>
</protein>
<sequence length="36" mass="3658">MGMARLKFLASHAGNRGSIPLGATLTTLVSIACISV</sequence>
<dbReference type="EMBL" id="UINC01032375">
    <property type="protein sequence ID" value="SVB19929.1"/>
    <property type="molecule type" value="Genomic_DNA"/>
</dbReference>
<proteinExistence type="predicted"/>